<gene>
    <name evidence="2" type="ORF">SK128_014510</name>
</gene>
<keyword evidence="1" id="KW-1133">Transmembrane helix</keyword>
<feature type="transmembrane region" description="Helical" evidence="1">
    <location>
        <begin position="12"/>
        <end position="30"/>
    </location>
</feature>
<name>A0AAN8X0I8_HALRR</name>
<keyword evidence="1" id="KW-0812">Transmembrane</keyword>
<dbReference type="Proteomes" id="UP001381693">
    <property type="component" value="Unassembled WGS sequence"/>
</dbReference>
<evidence type="ECO:0000313" key="3">
    <source>
        <dbReference type="Proteomes" id="UP001381693"/>
    </source>
</evidence>
<dbReference type="EMBL" id="JAXCGZ010010200">
    <property type="protein sequence ID" value="KAK7075735.1"/>
    <property type="molecule type" value="Genomic_DNA"/>
</dbReference>
<proteinExistence type="predicted"/>
<reference evidence="2 3" key="1">
    <citation type="submission" date="2023-11" db="EMBL/GenBank/DDBJ databases">
        <title>Halocaridina rubra genome assembly.</title>
        <authorList>
            <person name="Smith C."/>
        </authorList>
    </citation>
    <scope>NUCLEOTIDE SEQUENCE [LARGE SCALE GENOMIC DNA]</scope>
    <source>
        <strain evidence="2">EP-1</strain>
        <tissue evidence="2">Whole</tissue>
    </source>
</reference>
<keyword evidence="3" id="KW-1185">Reference proteome</keyword>
<comment type="caution">
    <text evidence="2">The sequence shown here is derived from an EMBL/GenBank/DDBJ whole genome shotgun (WGS) entry which is preliminary data.</text>
</comment>
<evidence type="ECO:0000313" key="2">
    <source>
        <dbReference type="EMBL" id="KAK7075735.1"/>
    </source>
</evidence>
<keyword evidence="1" id="KW-0472">Membrane</keyword>
<accession>A0AAN8X0I8</accession>
<sequence>MGGGVTYPELRVYYLWYHLLFQVLILITYYGCVLTDARRLAQLVCTSREVLIAILVSAAILQICIILVAIMCVFARLRKRNEGDTQSSNLTLTRGVLSPYPTVSEDSATTLKTLRTSLRD</sequence>
<evidence type="ECO:0000256" key="1">
    <source>
        <dbReference type="SAM" id="Phobius"/>
    </source>
</evidence>
<dbReference type="AlphaFoldDB" id="A0AAN8X0I8"/>
<organism evidence="2 3">
    <name type="scientific">Halocaridina rubra</name>
    <name type="common">Hawaiian red shrimp</name>
    <dbReference type="NCBI Taxonomy" id="373956"/>
    <lineage>
        <taxon>Eukaryota</taxon>
        <taxon>Metazoa</taxon>
        <taxon>Ecdysozoa</taxon>
        <taxon>Arthropoda</taxon>
        <taxon>Crustacea</taxon>
        <taxon>Multicrustacea</taxon>
        <taxon>Malacostraca</taxon>
        <taxon>Eumalacostraca</taxon>
        <taxon>Eucarida</taxon>
        <taxon>Decapoda</taxon>
        <taxon>Pleocyemata</taxon>
        <taxon>Caridea</taxon>
        <taxon>Atyoidea</taxon>
        <taxon>Atyidae</taxon>
        <taxon>Halocaridina</taxon>
    </lineage>
</organism>
<feature type="transmembrane region" description="Helical" evidence="1">
    <location>
        <begin position="50"/>
        <end position="74"/>
    </location>
</feature>
<protein>
    <submittedName>
        <fullName evidence="2">Uncharacterized protein</fullName>
    </submittedName>
</protein>